<dbReference type="AlphaFoldDB" id="A0A8B2NFX5"/>
<keyword evidence="1" id="KW-0812">Transmembrane</keyword>
<evidence type="ECO:0000313" key="2">
    <source>
        <dbReference type="EMBL" id="RAH98160.1"/>
    </source>
</evidence>
<dbReference type="EMBL" id="QHHQ01000007">
    <property type="protein sequence ID" value="RAH98160.1"/>
    <property type="molecule type" value="Genomic_DNA"/>
</dbReference>
<proteinExistence type="predicted"/>
<feature type="transmembrane region" description="Helical" evidence="1">
    <location>
        <begin position="86"/>
        <end position="106"/>
    </location>
</feature>
<name>A0A8B2NFX5_9HYPH</name>
<reference evidence="2 3" key="1">
    <citation type="submission" date="2018-05" db="EMBL/GenBank/DDBJ databases">
        <title>Acuticoccus sediminis sp. nov., isolated from deep-sea sediment of Indian Ocean.</title>
        <authorList>
            <person name="Liu X."/>
            <person name="Lai Q."/>
            <person name="Du Y."/>
            <person name="Sun F."/>
            <person name="Zhang X."/>
            <person name="Wang S."/>
            <person name="Shao Z."/>
        </authorList>
    </citation>
    <scope>NUCLEOTIDE SEQUENCE [LARGE SCALE GENOMIC DNA]</scope>
    <source>
        <strain evidence="2 3">PTG4-2</strain>
    </source>
</reference>
<accession>A0A8B2NFX5</accession>
<sequence>MGLFPFTLIPLLLYVFAGLFLYQEPLVAPNAGDPNVIPFWSNTVVDVTLVSGQEWTLSYSDLLVAFAIVLLLFSILRTASKSRMTVLGNMVMVLVLCVYIIMFLSVEFAGTSTFFLLTMVALVDTLSTVSVSLVASHSKVEAVPD</sequence>
<dbReference type="Proteomes" id="UP000249590">
    <property type="component" value="Unassembled WGS sequence"/>
</dbReference>
<keyword evidence="3" id="KW-1185">Reference proteome</keyword>
<comment type="caution">
    <text evidence="2">The sequence shown here is derived from an EMBL/GenBank/DDBJ whole genome shotgun (WGS) entry which is preliminary data.</text>
</comment>
<gene>
    <name evidence="2" type="ORF">DLJ53_25930</name>
</gene>
<feature type="transmembrane region" description="Helical" evidence="1">
    <location>
        <begin position="112"/>
        <end position="135"/>
    </location>
</feature>
<protein>
    <submittedName>
        <fullName evidence="2">Uncharacterized protein</fullName>
    </submittedName>
</protein>
<feature type="transmembrane region" description="Helical" evidence="1">
    <location>
        <begin position="62"/>
        <end position="79"/>
    </location>
</feature>
<keyword evidence="1" id="KW-0472">Membrane</keyword>
<evidence type="ECO:0000313" key="3">
    <source>
        <dbReference type="Proteomes" id="UP000249590"/>
    </source>
</evidence>
<evidence type="ECO:0000256" key="1">
    <source>
        <dbReference type="SAM" id="Phobius"/>
    </source>
</evidence>
<keyword evidence="1" id="KW-1133">Transmembrane helix</keyword>
<organism evidence="2 3">
    <name type="scientific">Acuticoccus sediminis</name>
    <dbReference type="NCBI Taxonomy" id="2184697"/>
    <lineage>
        <taxon>Bacteria</taxon>
        <taxon>Pseudomonadati</taxon>
        <taxon>Pseudomonadota</taxon>
        <taxon>Alphaproteobacteria</taxon>
        <taxon>Hyphomicrobiales</taxon>
        <taxon>Amorphaceae</taxon>
        <taxon>Acuticoccus</taxon>
    </lineage>
</organism>